<dbReference type="STRING" id="1798542.A3F54_01335"/>
<protein>
    <recommendedName>
        <fullName evidence="9">POTRA domain-containing protein</fullName>
    </recommendedName>
</protein>
<keyword evidence="2" id="KW-1003">Cell membrane</keyword>
<dbReference type="PANTHER" id="PTHR37820">
    <property type="entry name" value="CELL DIVISION PROTEIN DIVIB"/>
    <property type="match status" value="1"/>
</dbReference>
<evidence type="ECO:0000256" key="6">
    <source>
        <dbReference type="ARBA" id="ARBA00023136"/>
    </source>
</evidence>
<dbReference type="InterPro" id="IPR034746">
    <property type="entry name" value="POTRA"/>
</dbReference>
<proteinExistence type="predicted"/>
<evidence type="ECO:0000256" key="1">
    <source>
        <dbReference type="ARBA" id="ARBA00004370"/>
    </source>
</evidence>
<organism evidence="10 11">
    <name type="scientific">Candidatus Kerfeldbacteria bacterium RIFCSPHIGHO2_12_FULL_48_17</name>
    <dbReference type="NCBI Taxonomy" id="1798542"/>
    <lineage>
        <taxon>Bacteria</taxon>
        <taxon>Candidatus Kerfeldiibacteriota</taxon>
    </lineage>
</organism>
<dbReference type="GO" id="GO:0005886">
    <property type="term" value="C:plasma membrane"/>
    <property type="evidence" value="ECO:0007669"/>
    <property type="project" value="TreeGrafter"/>
</dbReference>
<evidence type="ECO:0000313" key="10">
    <source>
        <dbReference type="EMBL" id="OGY81687.1"/>
    </source>
</evidence>
<evidence type="ECO:0000259" key="9">
    <source>
        <dbReference type="PROSITE" id="PS51779"/>
    </source>
</evidence>
<dbReference type="InterPro" id="IPR050487">
    <property type="entry name" value="FtsQ_DivIB"/>
</dbReference>
<accession>A0A1G2B0E1</accession>
<dbReference type="EMBL" id="MHKD01000042">
    <property type="protein sequence ID" value="OGY81687.1"/>
    <property type="molecule type" value="Genomic_DNA"/>
</dbReference>
<evidence type="ECO:0000313" key="11">
    <source>
        <dbReference type="Proteomes" id="UP000176952"/>
    </source>
</evidence>
<comment type="subcellular location">
    <subcellularLocation>
        <location evidence="1">Membrane</location>
    </subcellularLocation>
</comment>
<evidence type="ECO:0000256" key="3">
    <source>
        <dbReference type="ARBA" id="ARBA00022618"/>
    </source>
</evidence>
<dbReference type="Proteomes" id="UP000176952">
    <property type="component" value="Unassembled WGS sequence"/>
</dbReference>
<feature type="domain" description="POTRA" evidence="9">
    <location>
        <begin position="81"/>
        <end position="162"/>
    </location>
</feature>
<dbReference type="PANTHER" id="PTHR37820:SF1">
    <property type="entry name" value="CELL DIVISION PROTEIN FTSQ"/>
    <property type="match status" value="1"/>
</dbReference>
<name>A0A1G2B0E1_9BACT</name>
<keyword evidence="5 8" id="KW-1133">Transmembrane helix</keyword>
<evidence type="ECO:0000256" key="8">
    <source>
        <dbReference type="SAM" id="Phobius"/>
    </source>
</evidence>
<gene>
    <name evidence="10" type="ORF">A3F54_01335</name>
</gene>
<keyword evidence="6 8" id="KW-0472">Membrane</keyword>
<keyword evidence="7" id="KW-0131">Cell cycle</keyword>
<keyword evidence="3" id="KW-0132">Cell division</keyword>
<dbReference type="PROSITE" id="PS51779">
    <property type="entry name" value="POTRA"/>
    <property type="match status" value="1"/>
</dbReference>
<feature type="transmembrane region" description="Helical" evidence="8">
    <location>
        <begin position="57"/>
        <end position="78"/>
    </location>
</feature>
<dbReference type="GO" id="GO:0051301">
    <property type="term" value="P:cell division"/>
    <property type="evidence" value="ECO:0007669"/>
    <property type="project" value="UniProtKB-KW"/>
</dbReference>
<reference evidence="10 11" key="1">
    <citation type="journal article" date="2016" name="Nat. Commun.">
        <title>Thousands of microbial genomes shed light on interconnected biogeochemical processes in an aquifer system.</title>
        <authorList>
            <person name="Anantharaman K."/>
            <person name="Brown C.T."/>
            <person name="Hug L.A."/>
            <person name="Sharon I."/>
            <person name="Castelle C.J."/>
            <person name="Probst A.J."/>
            <person name="Thomas B.C."/>
            <person name="Singh A."/>
            <person name="Wilkins M.J."/>
            <person name="Karaoz U."/>
            <person name="Brodie E.L."/>
            <person name="Williams K.H."/>
            <person name="Hubbard S.S."/>
            <person name="Banfield J.F."/>
        </authorList>
    </citation>
    <scope>NUCLEOTIDE SEQUENCE [LARGE SCALE GENOMIC DNA]</scope>
</reference>
<keyword evidence="4 8" id="KW-0812">Transmembrane</keyword>
<evidence type="ECO:0000256" key="4">
    <source>
        <dbReference type="ARBA" id="ARBA00022692"/>
    </source>
</evidence>
<evidence type="ECO:0000256" key="2">
    <source>
        <dbReference type="ARBA" id="ARBA00022475"/>
    </source>
</evidence>
<evidence type="ECO:0000256" key="7">
    <source>
        <dbReference type="ARBA" id="ARBA00023306"/>
    </source>
</evidence>
<dbReference type="AlphaFoldDB" id="A0A1G2B0E1"/>
<evidence type="ECO:0000256" key="5">
    <source>
        <dbReference type="ARBA" id="ARBA00022989"/>
    </source>
</evidence>
<sequence length="436" mass="50078">MGIFSRKSSRRPLRRSVDVGFSDNATRHGSHNPYFPKQRHFSGSQRPIGARAPRKDVWVHVGIVFFIVAIFVVFLNYVQAFKVVNVSVEGNHYITENEIATIVHEKLDRKWLFFLDRDVYFFVGEVGMRRHIEEKIADNFALKSVTVKKSFPHDIHVTLEERVPKLVWVSDNQYFYIDPSGVVTQKTQPDQLDETFPKIFDHNNSGVDVNKKVISENLTQLVLRLHEDVPRSTGVVVDTFFILPVQCEQKQTIEKRVRLDQLEEGEVARIESEKRHIQELLQNDEITVDESLELLETLDQSRLYTNEEDEPLRDQNINQEEASVPAETPKTVDSNANVNAGAGVNTNQPLASDGFAQLKEKIIFENTYTPAPCDVASVARDVGIGTVGGWDIYFTTDDAFESQMSKFLTVLREKYPEEPRYLTYIDLRFGDKVYYQ</sequence>
<comment type="caution">
    <text evidence="10">The sequence shown here is derived from an EMBL/GenBank/DDBJ whole genome shotgun (WGS) entry which is preliminary data.</text>
</comment>